<evidence type="ECO:0000256" key="5">
    <source>
        <dbReference type="ARBA" id="ARBA00022475"/>
    </source>
</evidence>
<dbReference type="InterPro" id="IPR017974">
    <property type="entry name" value="Claudin_CS"/>
</dbReference>
<dbReference type="InParanoid" id="A0A3B3INZ0"/>
<feature type="region of interest" description="Disordered" evidence="10">
    <location>
        <begin position="232"/>
        <end position="295"/>
    </location>
</feature>
<keyword evidence="13" id="KW-1185">Reference proteome</keyword>
<feature type="transmembrane region" description="Helical" evidence="11">
    <location>
        <begin position="201"/>
        <end position="226"/>
    </location>
</feature>
<evidence type="ECO:0000313" key="12">
    <source>
        <dbReference type="Ensembl" id="ENSORLP00000045745.1"/>
    </source>
</evidence>
<organism evidence="12 13">
    <name type="scientific">Oryzias latipes</name>
    <name type="common">Japanese rice fish</name>
    <name type="synonym">Japanese killifish</name>
    <dbReference type="NCBI Taxonomy" id="8090"/>
    <lineage>
        <taxon>Eukaryota</taxon>
        <taxon>Metazoa</taxon>
        <taxon>Chordata</taxon>
        <taxon>Craniata</taxon>
        <taxon>Vertebrata</taxon>
        <taxon>Euteleostomi</taxon>
        <taxon>Actinopterygii</taxon>
        <taxon>Neopterygii</taxon>
        <taxon>Teleostei</taxon>
        <taxon>Neoteleostei</taxon>
        <taxon>Acanthomorphata</taxon>
        <taxon>Ovalentaria</taxon>
        <taxon>Atherinomorphae</taxon>
        <taxon>Beloniformes</taxon>
        <taxon>Adrianichthyidae</taxon>
        <taxon>Oryziinae</taxon>
        <taxon>Oryzias</taxon>
    </lineage>
</organism>
<evidence type="ECO:0000256" key="9">
    <source>
        <dbReference type="ARBA" id="ARBA00023136"/>
    </source>
</evidence>
<gene>
    <name evidence="12" type="primary">LOC101169754</name>
</gene>
<dbReference type="PANTHER" id="PTHR12002">
    <property type="entry name" value="CLAUDIN"/>
    <property type="match status" value="1"/>
</dbReference>
<reference evidence="12" key="2">
    <citation type="submission" date="2025-08" db="UniProtKB">
        <authorList>
            <consortium name="Ensembl"/>
        </authorList>
    </citation>
    <scope>IDENTIFICATION</scope>
    <source>
        <strain evidence="12">Hd-rR</strain>
    </source>
</reference>
<dbReference type="InterPro" id="IPR004031">
    <property type="entry name" value="PMP22/EMP/MP20/Claudin"/>
</dbReference>
<feature type="compositionally biased region" description="Basic and acidic residues" evidence="10">
    <location>
        <begin position="243"/>
        <end position="257"/>
    </location>
</feature>
<evidence type="ECO:0000256" key="10">
    <source>
        <dbReference type="SAM" id="MobiDB-lite"/>
    </source>
</evidence>
<reference evidence="12" key="3">
    <citation type="submission" date="2025-09" db="UniProtKB">
        <authorList>
            <consortium name="Ensembl"/>
        </authorList>
    </citation>
    <scope>IDENTIFICATION</scope>
    <source>
        <strain evidence="12">Hd-rR</strain>
    </source>
</reference>
<evidence type="ECO:0000313" key="13">
    <source>
        <dbReference type="Proteomes" id="UP000001038"/>
    </source>
</evidence>
<dbReference type="Bgee" id="ENSORLG00000022927">
    <property type="expression patterns" value="Expressed in mesonephros and 2 other cell types or tissues"/>
</dbReference>
<dbReference type="Proteomes" id="UP000001038">
    <property type="component" value="Chromosome 24"/>
</dbReference>
<keyword evidence="6 11" id="KW-0812">Transmembrane</keyword>
<dbReference type="GO" id="GO:0005198">
    <property type="term" value="F:structural molecule activity"/>
    <property type="evidence" value="ECO:0007669"/>
    <property type="project" value="InterPro"/>
</dbReference>
<dbReference type="GO" id="GO:0005923">
    <property type="term" value="C:bicellular tight junction"/>
    <property type="evidence" value="ECO:0000318"/>
    <property type="project" value="GO_Central"/>
</dbReference>
<dbReference type="STRING" id="8090.ENSORLP00000045745"/>
<dbReference type="AlphaFoldDB" id="A0A3B3INZ0"/>
<comment type="similarity">
    <text evidence="3">Belongs to the claudin family.</text>
</comment>
<proteinExistence type="inferred from homology"/>
<dbReference type="PROSITE" id="PS01346">
    <property type="entry name" value="CLAUDIN"/>
    <property type="match status" value="1"/>
</dbReference>
<feature type="compositionally biased region" description="Basic and acidic residues" evidence="10">
    <location>
        <begin position="271"/>
        <end position="287"/>
    </location>
</feature>
<dbReference type="KEGG" id="ola:101169754"/>
<dbReference type="RefSeq" id="XP_020570294.1">
    <property type="nucleotide sequence ID" value="XM_020714635.2"/>
</dbReference>
<sequence>MMRGLSSGRAPSSRSGDPPPSSPELELGNYLLPRLHLYGGGSAMLSADIQILAFGLALLGVLGATVATLMPNWKVSMSMWTSIMTPTSQMQGLWMDCVCYSAGVFSCTMKNSPLTLPASLQATRAAMVLCCMLATFGLCLASLGLKCTRWGGSYRAKGHTAIAAGGCFVLSSLLCLVPASWFTNEVITAFLTTDLPDSSKYQPGGALCITFVSAGFLLAGGVIFCLSCPGKRSRWPDQATSSDRNDQRRGRLREKQTKNVKLQTDEPNLGEPEHPPPCRHSSEDLKDSYSLQEYV</sequence>
<feature type="transmembrane region" description="Helical" evidence="11">
    <location>
        <begin position="51"/>
        <end position="70"/>
    </location>
</feature>
<dbReference type="Pfam" id="PF00822">
    <property type="entry name" value="PMP22_Claudin"/>
    <property type="match status" value="1"/>
</dbReference>
<keyword evidence="7" id="KW-0965">Cell junction</keyword>
<keyword evidence="4" id="KW-0796">Tight junction</keyword>
<name>A0A3B3INZ0_ORYLA</name>
<dbReference type="InterPro" id="IPR006187">
    <property type="entry name" value="Claudin"/>
</dbReference>
<keyword evidence="5" id="KW-1003">Cell membrane</keyword>
<feature type="transmembrane region" description="Helical" evidence="11">
    <location>
        <begin position="125"/>
        <end position="148"/>
    </location>
</feature>
<evidence type="ECO:0000256" key="2">
    <source>
        <dbReference type="ARBA" id="ARBA00004651"/>
    </source>
</evidence>
<dbReference type="GO" id="GO:0070830">
    <property type="term" value="P:bicellular tight junction assembly"/>
    <property type="evidence" value="ECO:0000318"/>
    <property type="project" value="GO_Central"/>
</dbReference>
<dbReference type="Gene3D" id="1.20.140.150">
    <property type="match status" value="1"/>
</dbReference>
<protein>
    <submittedName>
        <fullName evidence="12">Uncharacterized protein</fullName>
    </submittedName>
</protein>
<feature type="transmembrane region" description="Helical" evidence="11">
    <location>
        <begin position="160"/>
        <end position="181"/>
    </location>
</feature>
<feature type="region of interest" description="Disordered" evidence="10">
    <location>
        <begin position="1"/>
        <end position="23"/>
    </location>
</feature>
<accession>A0A3B3INZ0</accession>
<feature type="compositionally biased region" description="Low complexity" evidence="10">
    <location>
        <begin position="1"/>
        <end position="16"/>
    </location>
</feature>
<dbReference type="GeneID" id="101169754"/>
<dbReference type="OrthoDB" id="9827234at2759"/>
<keyword evidence="8 11" id="KW-1133">Transmembrane helix</keyword>
<dbReference type="PRINTS" id="PR01077">
    <property type="entry name" value="CLAUDIN"/>
</dbReference>
<dbReference type="GO" id="GO:0005886">
    <property type="term" value="C:plasma membrane"/>
    <property type="evidence" value="ECO:0000318"/>
    <property type="project" value="GO_Central"/>
</dbReference>
<evidence type="ECO:0000256" key="1">
    <source>
        <dbReference type="ARBA" id="ARBA00004435"/>
    </source>
</evidence>
<evidence type="ECO:0000256" key="11">
    <source>
        <dbReference type="SAM" id="Phobius"/>
    </source>
</evidence>
<evidence type="ECO:0000256" key="8">
    <source>
        <dbReference type="ARBA" id="ARBA00022989"/>
    </source>
</evidence>
<comment type="subcellular location">
    <subcellularLocation>
        <location evidence="1">Cell junction</location>
        <location evidence="1">Tight junction</location>
    </subcellularLocation>
    <subcellularLocation>
        <location evidence="2">Cell membrane</location>
        <topology evidence="2">Multi-pass membrane protein</topology>
    </subcellularLocation>
</comment>
<evidence type="ECO:0000256" key="6">
    <source>
        <dbReference type="ARBA" id="ARBA00022692"/>
    </source>
</evidence>
<keyword evidence="9 11" id="KW-0472">Membrane</keyword>
<evidence type="ECO:0000256" key="3">
    <source>
        <dbReference type="ARBA" id="ARBA00008295"/>
    </source>
</evidence>
<evidence type="ECO:0000256" key="4">
    <source>
        <dbReference type="ARBA" id="ARBA00022427"/>
    </source>
</evidence>
<evidence type="ECO:0000256" key="7">
    <source>
        <dbReference type="ARBA" id="ARBA00022949"/>
    </source>
</evidence>
<dbReference type="Ensembl" id="ENSORLT00000035698.1">
    <property type="protein sequence ID" value="ENSORLP00000045745.1"/>
    <property type="gene ID" value="ENSORLG00000022927.1"/>
</dbReference>
<reference evidence="12 13" key="1">
    <citation type="journal article" date="2007" name="Nature">
        <title>The medaka draft genome and insights into vertebrate genome evolution.</title>
        <authorList>
            <person name="Kasahara M."/>
            <person name="Naruse K."/>
            <person name="Sasaki S."/>
            <person name="Nakatani Y."/>
            <person name="Qu W."/>
            <person name="Ahsan B."/>
            <person name="Yamada T."/>
            <person name="Nagayasu Y."/>
            <person name="Doi K."/>
            <person name="Kasai Y."/>
            <person name="Jindo T."/>
            <person name="Kobayashi D."/>
            <person name="Shimada A."/>
            <person name="Toyoda A."/>
            <person name="Kuroki Y."/>
            <person name="Fujiyama A."/>
            <person name="Sasaki T."/>
            <person name="Shimizu A."/>
            <person name="Asakawa S."/>
            <person name="Shimizu N."/>
            <person name="Hashimoto S."/>
            <person name="Yang J."/>
            <person name="Lee Y."/>
            <person name="Matsushima K."/>
            <person name="Sugano S."/>
            <person name="Sakaizumi M."/>
            <person name="Narita T."/>
            <person name="Ohishi K."/>
            <person name="Haga S."/>
            <person name="Ohta F."/>
            <person name="Nomoto H."/>
            <person name="Nogata K."/>
            <person name="Morishita T."/>
            <person name="Endo T."/>
            <person name="Shin-I T."/>
            <person name="Takeda H."/>
            <person name="Morishita S."/>
            <person name="Kohara Y."/>
        </authorList>
    </citation>
    <scope>NUCLEOTIDE SEQUENCE [LARGE SCALE GENOMIC DNA]</scope>
    <source>
        <strain evidence="12 13">Hd-rR</strain>
    </source>
</reference>
<dbReference type="GO" id="GO:0007155">
    <property type="term" value="P:cell adhesion"/>
    <property type="evidence" value="ECO:0000318"/>
    <property type="project" value="GO_Central"/>
</dbReference>
<dbReference type="GeneTree" id="ENSGT00940000161252"/>